<evidence type="ECO:0000256" key="2">
    <source>
        <dbReference type="ARBA" id="ARBA00022747"/>
    </source>
</evidence>
<evidence type="ECO:0000313" key="5">
    <source>
        <dbReference type="EMBL" id="RWX44399.1"/>
    </source>
</evidence>
<dbReference type="InterPro" id="IPR044946">
    <property type="entry name" value="Restrct_endonuc_typeI_TRD_sf"/>
</dbReference>
<comment type="similarity">
    <text evidence="1">Belongs to the type-I restriction system S methylase family.</text>
</comment>
<keyword evidence="5" id="KW-0378">Hydrolase</keyword>
<feature type="domain" description="Type I restriction modification DNA specificity" evidence="4">
    <location>
        <begin position="26"/>
        <end position="181"/>
    </location>
</feature>
<accession>A0A444IU06</accession>
<dbReference type="GO" id="GO:0009035">
    <property type="term" value="F:type I site-specific deoxyribonuclease activity"/>
    <property type="evidence" value="ECO:0007669"/>
    <property type="project" value="UniProtKB-EC"/>
</dbReference>
<dbReference type="EMBL" id="MTKO01000095">
    <property type="protein sequence ID" value="RWX44399.1"/>
    <property type="molecule type" value="Genomic_DNA"/>
</dbReference>
<keyword evidence="6" id="KW-1185">Reference proteome</keyword>
<name>A0A444IU06_9BACT</name>
<dbReference type="Proteomes" id="UP000287853">
    <property type="component" value="Unassembled WGS sequence"/>
</dbReference>
<keyword evidence="3" id="KW-0238">DNA-binding</keyword>
<dbReference type="SUPFAM" id="SSF116734">
    <property type="entry name" value="DNA methylase specificity domain"/>
    <property type="match status" value="2"/>
</dbReference>
<keyword evidence="2" id="KW-0680">Restriction system</keyword>
<dbReference type="GO" id="GO:0009307">
    <property type="term" value="P:DNA restriction-modification system"/>
    <property type="evidence" value="ECO:0007669"/>
    <property type="project" value="UniProtKB-KW"/>
</dbReference>
<organism evidence="5 6">
    <name type="scientific">Candidatus Electrothrix aarhusensis</name>
    <dbReference type="NCBI Taxonomy" id="1859131"/>
    <lineage>
        <taxon>Bacteria</taxon>
        <taxon>Pseudomonadati</taxon>
        <taxon>Thermodesulfobacteriota</taxon>
        <taxon>Desulfobulbia</taxon>
        <taxon>Desulfobulbales</taxon>
        <taxon>Desulfobulbaceae</taxon>
        <taxon>Candidatus Electrothrix</taxon>
    </lineage>
</organism>
<evidence type="ECO:0000313" key="6">
    <source>
        <dbReference type="Proteomes" id="UP000287853"/>
    </source>
</evidence>
<dbReference type="InterPro" id="IPR000055">
    <property type="entry name" value="Restrct_endonuc_typeI_TRD"/>
</dbReference>
<dbReference type="CDD" id="cd17496">
    <property type="entry name" value="RMtype1_S_BliBORF2384P-TRD1-CR1_like"/>
    <property type="match status" value="1"/>
</dbReference>
<dbReference type="AlphaFoldDB" id="A0A444IU06"/>
<dbReference type="GO" id="GO:0003677">
    <property type="term" value="F:DNA binding"/>
    <property type="evidence" value="ECO:0007669"/>
    <property type="project" value="UniProtKB-KW"/>
</dbReference>
<dbReference type="InterPro" id="IPR052021">
    <property type="entry name" value="Type-I_RS_S_subunit"/>
</dbReference>
<evidence type="ECO:0000259" key="4">
    <source>
        <dbReference type="Pfam" id="PF01420"/>
    </source>
</evidence>
<reference evidence="5 6" key="1">
    <citation type="submission" date="2017-01" db="EMBL/GenBank/DDBJ databases">
        <title>The cable genome- insights into the physiology and evolution of filamentous bacteria capable of sulfide oxidation via long distance electron transfer.</title>
        <authorList>
            <person name="Schreiber L."/>
            <person name="Bjerg J.T."/>
            <person name="Boggild A."/>
            <person name="Van De Vossenberg J."/>
            <person name="Meysman F."/>
            <person name="Nielsen L.P."/>
            <person name="Schramm A."/>
            <person name="Kjeldsen K.U."/>
        </authorList>
    </citation>
    <scope>NUCLEOTIDE SEQUENCE [LARGE SCALE GENOMIC DNA]</scope>
    <source>
        <strain evidence="5">MCF</strain>
    </source>
</reference>
<dbReference type="EC" id="3.1.21.3" evidence="5"/>
<protein>
    <submittedName>
        <fullName evidence="5">Type I restriction enzyme, S subunit</fullName>
        <ecNumber evidence="5">3.1.21.3</ecNumber>
    </submittedName>
</protein>
<dbReference type="Pfam" id="PF01420">
    <property type="entry name" value="Methylase_S"/>
    <property type="match status" value="2"/>
</dbReference>
<evidence type="ECO:0000256" key="1">
    <source>
        <dbReference type="ARBA" id="ARBA00010923"/>
    </source>
</evidence>
<dbReference type="Gene3D" id="3.90.220.20">
    <property type="entry name" value="DNA methylase specificity domains"/>
    <property type="match status" value="2"/>
</dbReference>
<dbReference type="PANTHER" id="PTHR30408">
    <property type="entry name" value="TYPE-1 RESTRICTION ENZYME ECOKI SPECIFICITY PROTEIN"/>
    <property type="match status" value="1"/>
</dbReference>
<feature type="domain" description="Type I restriction modification DNA specificity" evidence="4">
    <location>
        <begin position="237"/>
        <end position="385"/>
    </location>
</feature>
<evidence type="ECO:0000256" key="3">
    <source>
        <dbReference type="ARBA" id="ARBA00023125"/>
    </source>
</evidence>
<sequence length="407" mass="44242">MKIEIAGEGGGHCETTAKKAPNMEILSSVCEISMGQAPKGTSYNTDGEGYPLIAGAGDLGKTSPCPGKWTDAPTKISKQGDIILCIRATIGDRNWSDKQYCLGRGVAGLRANDTKLDQQYLWHWLGHSAGRLKAKGRGATFLQVSKADIASLQIPLPPLAEQKRIAKTLDTADALRTQCHEALAQLDTLLQSTFIDMFGDPVTNPMGFPVSTLSELYISKKDGTKCGPFGSALKKAELVDSGVPVWNMDNIDPLGRTTLPFRMWITEGKYLKLKAYSVIDGDVIISRAGTVGKMCVANSGRSKSIISTNLIRVRFGADLLPIYFVSLMTYCKGRVGRLKTGPDGAFTHMSTGVLDKLKFPLPPLPLQNRFATIVKSVEQQKSRMKTHLTELDTLFASLQQRAFNGEL</sequence>
<comment type="caution">
    <text evidence="5">The sequence shown here is derived from an EMBL/GenBank/DDBJ whole genome shotgun (WGS) entry which is preliminary data.</text>
</comment>
<proteinExistence type="inferred from homology"/>
<gene>
    <name evidence="5" type="ORF">H206_02117</name>
</gene>
<dbReference type="PANTHER" id="PTHR30408:SF12">
    <property type="entry name" value="TYPE I RESTRICTION ENZYME MJAVIII SPECIFICITY SUBUNIT"/>
    <property type="match status" value="1"/>
</dbReference>